<protein>
    <recommendedName>
        <fullName evidence="7">Peptidase M3A/M3B catalytic domain-containing protein</fullName>
    </recommendedName>
</protein>
<dbReference type="PANTHER" id="PTHR11804">
    <property type="entry name" value="PROTEASE M3 THIMET OLIGOPEPTIDASE-RELATED"/>
    <property type="match status" value="1"/>
</dbReference>
<evidence type="ECO:0000313" key="8">
    <source>
        <dbReference type="EMBL" id="KAF0685899.1"/>
    </source>
</evidence>
<dbReference type="Pfam" id="PF01432">
    <property type="entry name" value="Peptidase_M3"/>
    <property type="match status" value="1"/>
</dbReference>
<reference evidence="8" key="1">
    <citation type="submission" date="2019-06" db="EMBL/GenBank/DDBJ databases">
        <title>Genomics analysis of Aphanomyces spp. identifies a new class of oomycete effector associated with host adaptation.</title>
        <authorList>
            <person name="Gaulin E."/>
        </authorList>
    </citation>
    <scope>NUCLEOTIDE SEQUENCE</scope>
    <source>
        <strain evidence="8">CBS 578.67</strain>
    </source>
</reference>
<name>A0A6A4XRY3_9STRA</name>
<keyword evidence="2 6" id="KW-0479">Metal-binding</keyword>
<dbReference type="Gene3D" id="1.10.1370.40">
    <property type="match status" value="2"/>
</dbReference>
<dbReference type="GO" id="GO:0004222">
    <property type="term" value="F:metalloendopeptidase activity"/>
    <property type="evidence" value="ECO:0007669"/>
    <property type="project" value="InterPro"/>
</dbReference>
<sequence>LPRARAEYDRLAAFAAARGQVEPLDHCDVAYWMEQLRQEEFEVDDEVLTPYFPLARVLAGMFALAAQLFGIRIEAADGAAETWHPSVLYFQIRAVEQPGEPILAHFYLDPYARLGEKRHSAWIDVVVSRSKVLRTDEAGSARLPVFCLSFNHAPPVGETPTLIPFREVEYLFLNFGYGLRLALTSAECTTTSGFAGIEWDAVEVSSQLMENFCYDRATLQLISSHVETGAQLPDALLDKLVAAKHFMAASRLLRQVFFSQLDMSLHHDLEEITESSILALQNRLGTKYSVLPLAPYDRHLCAFNHVFSGGYAAGYYSYLWSEVMSSDAYASFEDAKTVDAWEATGRRFRDTMLSLVGMHDPMTVFEMFRGRRPTTDALLRRHGLQP</sequence>
<feature type="non-terminal residue" evidence="8">
    <location>
        <position position="1"/>
    </location>
</feature>
<evidence type="ECO:0000256" key="4">
    <source>
        <dbReference type="ARBA" id="ARBA00022833"/>
    </source>
</evidence>
<dbReference type="GO" id="GO:0006508">
    <property type="term" value="P:proteolysis"/>
    <property type="evidence" value="ECO:0007669"/>
    <property type="project" value="UniProtKB-KW"/>
</dbReference>
<gene>
    <name evidence="8" type="ORF">As57867_022202</name>
</gene>
<dbReference type="SUPFAM" id="SSF55486">
    <property type="entry name" value="Metalloproteases ('zincins'), catalytic domain"/>
    <property type="match status" value="1"/>
</dbReference>
<feature type="domain" description="Peptidase M3A/M3B catalytic" evidence="7">
    <location>
        <begin position="2"/>
        <end position="383"/>
    </location>
</feature>
<dbReference type="OrthoDB" id="534666at2759"/>
<evidence type="ECO:0000259" key="7">
    <source>
        <dbReference type="Pfam" id="PF01432"/>
    </source>
</evidence>
<evidence type="ECO:0000256" key="2">
    <source>
        <dbReference type="ARBA" id="ARBA00022723"/>
    </source>
</evidence>
<comment type="caution">
    <text evidence="8">The sequence shown here is derived from an EMBL/GenBank/DDBJ whole genome shotgun (WGS) entry which is preliminary data.</text>
</comment>
<evidence type="ECO:0000256" key="5">
    <source>
        <dbReference type="ARBA" id="ARBA00023049"/>
    </source>
</evidence>
<evidence type="ECO:0000256" key="1">
    <source>
        <dbReference type="ARBA" id="ARBA00022670"/>
    </source>
</evidence>
<dbReference type="GO" id="GO:0046872">
    <property type="term" value="F:metal ion binding"/>
    <property type="evidence" value="ECO:0007669"/>
    <property type="project" value="UniProtKB-UniRule"/>
</dbReference>
<proteinExistence type="inferred from homology"/>
<keyword evidence="1 6" id="KW-0645">Protease</keyword>
<keyword evidence="3 6" id="KW-0378">Hydrolase</keyword>
<keyword evidence="5 6" id="KW-0482">Metalloprotease</keyword>
<keyword evidence="4 6" id="KW-0862">Zinc</keyword>
<dbReference type="GO" id="GO:0006518">
    <property type="term" value="P:peptide metabolic process"/>
    <property type="evidence" value="ECO:0007669"/>
    <property type="project" value="TreeGrafter"/>
</dbReference>
<evidence type="ECO:0000256" key="6">
    <source>
        <dbReference type="RuleBase" id="RU003435"/>
    </source>
</evidence>
<accession>A0A6A4XRY3</accession>
<dbReference type="InterPro" id="IPR001567">
    <property type="entry name" value="Pept_M3A_M3B_dom"/>
</dbReference>
<comment type="cofactor">
    <cofactor evidence="6">
        <name>Zn(2+)</name>
        <dbReference type="ChEBI" id="CHEBI:29105"/>
    </cofactor>
    <text evidence="6">Binds 1 zinc ion.</text>
</comment>
<dbReference type="EMBL" id="VJMH01007027">
    <property type="protein sequence ID" value="KAF0685899.1"/>
    <property type="molecule type" value="Genomic_DNA"/>
</dbReference>
<dbReference type="InterPro" id="IPR045090">
    <property type="entry name" value="Pept_M3A_M3B"/>
</dbReference>
<comment type="similarity">
    <text evidence="6">Belongs to the peptidase M3 family.</text>
</comment>
<dbReference type="PANTHER" id="PTHR11804:SF83">
    <property type="entry name" value="LD37516P"/>
    <property type="match status" value="1"/>
</dbReference>
<evidence type="ECO:0000256" key="3">
    <source>
        <dbReference type="ARBA" id="ARBA00022801"/>
    </source>
</evidence>
<organism evidence="8">
    <name type="scientific">Aphanomyces stellatus</name>
    <dbReference type="NCBI Taxonomy" id="120398"/>
    <lineage>
        <taxon>Eukaryota</taxon>
        <taxon>Sar</taxon>
        <taxon>Stramenopiles</taxon>
        <taxon>Oomycota</taxon>
        <taxon>Saprolegniomycetes</taxon>
        <taxon>Saprolegniales</taxon>
        <taxon>Verrucalvaceae</taxon>
        <taxon>Aphanomyces</taxon>
    </lineage>
</organism>
<dbReference type="AlphaFoldDB" id="A0A6A4XRY3"/>